<name>A0A846HBZ1_9CYAN</name>
<dbReference type="Proteomes" id="UP000031549">
    <property type="component" value="Unassembled WGS sequence"/>
</dbReference>
<evidence type="ECO:0000313" key="2">
    <source>
        <dbReference type="EMBL" id="NEU73941.1"/>
    </source>
</evidence>
<dbReference type="PANTHER" id="PTHR32022">
    <property type="entry name" value="D-GLUTAMATE CYCLASE, MITOCHONDRIAL"/>
    <property type="match status" value="1"/>
</dbReference>
<evidence type="ECO:0000313" key="3">
    <source>
        <dbReference type="Proteomes" id="UP000031549"/>
    </source>
</evidence>
<keyword evidence="3" id="KW-1185">Reference proteome</keyword>
<dbReference type="Pfam" id="PF14336">
    <property type="entry name" value="GLUCM-like_C"/>
    <property type="match status" value="1"/>
</dbReference>
<organism evidence="2 3">
    <name type="scientific">Hassallia byssoidea VB512170</name>
    <dbReference type="NCBI Taxonomy" id="1304833"/>
    <lineage>
        <taxon>Bacteria</taxon>
        <taxon>Bacillati</taxon>
        <taxon>Cyanobacteriota</taxon>
        <taxon>Cyanophyceae</taxon>
        <taxon>Nostocales</taxon>
        <taxon>Tolypothrichaceae</taxon>
        <taxon>Hassallia</taxon>
    </lineage>
</organism>
<evidence type="ECO:0000259" key="1">
    <source>
        <dbReference type="Pfam" id="PF14336"/>
    </source>
</evidence>
<dbReference type="AlphaFoldDB" id="A0A846HBZ1"/>
<dbReference type="RefSeq" id="WP_163518925.1">
    <property type="nucleotide sequence ID" value="NZ_JTCM02000031.1"/>
</dbReference>
<protein>
    <submittedName>
        <fullName evidence="2">DUF4392 domain-containing protein</fullName>
    </submittedName>
</protein>
<feature type="domain" description="D-glutamate cyclase-like C-terminal" evidence="1">
    <location>
        <begin position="5"/>
        <end position="265"/>
    </location>
</feature>
<comment type="caution">
    <text evidence="2">The sequence shown here is derived from an EMBL/GenBank/DDBJ whole genome shotgun (WGS) entry which is preliminary data.</text>
</comment>
<proteinExistence type="predicted"/>
<dbReference type="InterPro" id="IPR025504">
    <property type="entry name" value="GLUCM_C"/>
</dbReference>
<sequence>MKARSLAEHSSPHVAIITGFFMPYGNPPAAETDGPIGCAQLAAGLHRVGIPVRIVTDSMCFHAVKVAVFAAGVPANVPFDIVPVADNSNDAIASILNFWSSLEKPVYHIISIERAGLADDGIIRNMKGQDITDHTAFLHLLFNNPKFISIGIGDGGNEIGMGNISREVIKENIRYGERIACVTSCNYLIVCGVSNWGATALLGAISLLRPEWKAGIFEGLNPDVEFHILETIVNAGLAVDGITGVQSLTVDNLFWDFHAQVLQMMIEII</sequence>
<dbReference type="Gene3D" id="3.90.1640.20">
    <property type="entry name" value="TON_0340"/>
    <property type="match status" value="1"/>
</dbReference>
<dbReference type="PANTHER" id="PTHR32022:SF10">
    <property type="entry name" value="D-GLUTAMATE CYCLASE, MITOCHONDRIAL"/>
    <property type="match status" value="1"/>
</dbReference>
<dbReference type="EMBL" id="JTCM02000031">
    <property type="protein sequence ID" value="NEU73941.1"/>
    <property type="molecule type" value="Genomic_DNA"/>
</dbReference>
<accession>A0A846HBZ1</accession>
<gene>
    <name evidence="2" type="ORF">PI95_015595</name>
</gene>
<reference evidence="2 3" key="1">
    <citation type="journal article" date="2015" name="Genome Announc.">
        <title>Draft Genome Sequence of Cyanobacterium Hassallia byssoidea Strain VB512170, Isolated from Monuments in India.</title>
        <authorList>
            <person name="Singh D."/>
            <person name="Chandrababunaidu M.M."/>
            <person name="Panda A."/>
            <person name="Sen D."/>
            <person name="Bhattacharyya S."/>
            <person name="Adhikary S.P."/>
            <person name="Tripathy S."/>
        </authorList>
    </citation>
    <scope>NUCLEOTIDE SEQUENCE [LARGE SCALE GENOMIC DNA]</scope>
    <source>
        <strain evidence="2 3">VB512170</strain>
    </source>
</reference>